<dbReference type="GO" id="GO:0016787">
    <property type="term" value="F:hydrolase activity"/>
    <property type="evidence" value="ECO:0007669"/>
    <property type="project" value="UniProtKB-KW"/>
</dbReference>
<dbReference type="EMBL" id="RPDH01000001">
    <property type="protein sequence ID" value="RPE14071.1"/>
    <property type="molecule type" value="Genomic_DNA"/>
</dbReference>
<dbReference type="GO" id="GO:0043138">
    <property type="term" value="F:3'-5' DNA helicase activity"/>
    <property type="evidence" value="ECO:0007669"/>
    <property type="project" value="UniProtKB-EC"/>
</dbReference>
<dbReference type="Gene3D" id="3.40.50.300">
    <property type="entry name" value="P-loop containing nucleotide triphosphate hydrolases"/>
    <property type="match status" value="2"/>
</dbReference>
<evidence type="ECO:0000256" key="8">
    <source>
        <dbReference type="ARBA" id="ARBA00023235"/>
    </source>
</evidence>
<dbReference type="GO" id="GO:0006281">
    <property type="term" value="P:DNA repair"/>
    <property type="evidence" value="ECO:0007669"/>
    <property type="project" value="TreeGrafter"/>
</dbReference>
<keyword evidence="16" id="KW-1185">Reference proteome</keyword>
<dbReference type="InterPro" id="IPR001650">
    <property type="entry name" value="Helicase_C-like"/>
</dbReference>
<dbReference type="SMART" id="SM00490">
    <property type="entry name" value="HELICc"/>
    <property type="match status" value="1"/>
</dbReference>
<evidence type="ECO:0000259" key="14">
    <source>
        <dbReference type="PROSITE" id="PS51194"/>
    </source>
</evidence>
<evidence type="ECO:0000259" key="13">
    <source>
        <dbReference type="PROSITE" id="PS51192"/>
    </source>
</evidence>
<keyword evidence="4 15" id="KW-0378">Hydrolase</keyword>
<gene>
    <name evidence="15" type="ORF">EGT74_11345</name>
</gene>
<evidence type="ECO:0000256" key="4">
    <source>
        <dbReference type="ARBA" id="ARBA00022801"/>
    </source>
</evidence>
<dbReference type="OrthoDB" id="9763310at2"/>
<comment type="catalytic activity">
    <reaction evidence="9">
        <text>Couples ATP hydrolysis with the unwinding of duplex DNA by translocating in the 3'-5' direction.</text>
        <dbReference type="EC" id="5.6.2.4"/>
    </reaction>
</comment>
<dbReference type="EC" id="5.6.2.4" evidence="10"/>
<dbReference type="InterPro" id="IPR036388">
    <property type="entry name" value="WH-like_DNA-bd_sf"/>
</dbReference>
<keyword evidence="6" id="KW-0067">ATP-binding</keyword>
<dbReference type="PANTHER" id="PTHR13710:SF105">
    <property type="entry name" value="ATP-DEPENDENT DNA HELICASE Q1"/>
    <property type="match status" value="1"/>
</dbReference>
<keyword evidence="2" id="KW-0479">Metal-binding</keyword>
<dbReference type="RefSeq" id="WP_123846584.1">
    <property type="nucleotide sequence ID" value="NZ_RPDH01000001.1"/>
</dbReference>
<dbReference type="InterPro" id="IPR014001">
    <property type="entry name" value="Helicase_ATP-bd"/>
</dbReference>
<organism evidence="15 16">
    <name type="scientific">Chitinophaga lutea</name>
    <dbReference type="NCBI Taxonomy" id="2488634"/>
    <lineage>
        <taxon>Bacteria</taxon>
        <taxon>Pseudomonadati</taxon>
        <taxon>Bacteroidota</taxon>
        <taxon>Chitinophagia</taxon>
        <taxon>Chitinophagales</taxon>
        <taxon>Chitinophagaceae</taxon>
        <taxon>Chitinophaga</taxon>
    </lineage>
</organism>
<name>A0A3N4Q943_9BACT</name>
<accession>A0A3N4Q943</accession>
<feature type="domain" description="Helicase C-terminal" evidence="14">
    <location>
        <begin position="217"/>
        <end position="360"/>
    </location>
</feature>
<dbReference type="GO" id="GO:0003677">
    <property type="term" value="F:DNA binding"/>
    <property type="evidence" value="ECO:0007669"/>
    <property type="project" value="UniProtKB-KW"/>
</dbReference>
<keyword evidence="5 15" id="KW-0347">Helicase</keyword>
<dbReference type="InterPro" id="IPR036390">
    <property type="entry name" value="WH_DNA-bd_sf"/>
</dbReference>
<evidence type="ECO:0000313" key="15">
    <source>
        <dbReference type="EMBL" id="RPE14071.1"/>
    </source>
</evidence>
<dbReference type="InterPro" id="IPR004589">
    <property type="entry name" value="DNA_helicase_ATP-dep_RecQ"/>
</dbReference>
<dbReference type="Pfam" id="PF00270">
    <property type="entry name" value="DEAD"/>
    <property type="match status" value="1"/>
</dbReference>
<dbReference type="GO" id="GO:0006310">
    <property type="term" value="P:DNA recombination"/>
    <property type="evidence" value="ECO:0007669"/>
    <property type="project" value="InterPro"/>
</dbReference>
<dbReference type="CDD" id="cd17920">
    <property type="entry name" value="DEXHc_RecQ"/>
    <property type="match status" value="1"/>
</dbReference>
<dbReference type="NCBIfam" id="TIGR00614">
    <property type="entry name" value="recQ_fam"/>
    <property type="match status" value="1"/>
</dbReference>
<evidence type="ECO:0000256" key="2">
    <source>
        <dbReference type="ARBA" id="ARBA00022723"/>
    </source>
</evidence>
<evidence type="ECO:0000256" key="6">
    <source>
        <dbReference type="ARBA" id="ARBA00022840"/>
    </source>
</evidence>
<evidence type="ECO:0000256" key="7">
    <source>
        <dbReference type="ARBA" id="ARBA00023125"/>
    </source>
</evidence>
<dbReference type="InterPro" id="IPR027417">
    <property type="entry name" value="P-loop_NTPase"/>
</dbReference>
<comment type="caution">
    <text evidence="15">The sequence shown here is derived from an EMBL/GenBank/DDBJ whole genome shotgun (WGS) entry which is preliminary data.</text>
</comment>
<dbReference type="PROSITE" id="PS51192">
    <property type="entry name" value="HELICASE_ATP_BIND_1"/>
    <property type="match status" value="1"/>
</dbReference>
<evidence type="ECO:0000256" key="3">
    <source>
        <dbReference type="ARBA" id="ARBA00022741"/>
    </source>
</evidence>
<dbReference type="GO" id="GO:0005737">
    <property type="term" value="C:cytoplasm"/>
    <property type="evidence" value="ECO:0007669"/>
    <property type="project" value="TreeGrafter"/>
</dbReference>
<comment type="similarity">
    <text evidence="1">Belongs to the helicase family. RecQ subfamily.</text>
</comment>
<dbReference type="SUPFAM" id="SSF52540">
    <property type="entry name" value="P-loop containing nucleoside triphosphate hydrolases"/>
    <property type="match status" value="1"/>
</dbReference>
<reference evidence="15 16" key="1">
    <citation type="submission" date="2018-11" db="EMBL/GenBank/DDBJ databases">
        <title>Chitinophaga lutea sp.nov., isolate from arsenic contaminated soil.</title>
        <authorList>
            <person name="Zong Y."/>
        </authorList>
    </citation>
    <scope>NUCLEOTIDE SEQUENCE [LARGE SCALE GENOMIC DNA]</scope>
    <source>
        <strain evidence="15 16">ZY74</strain>
    </source>
</reference>
<keyword evidence="7" id="KW-0238">DNA-binding</keyword>
<dbReference type="GO" id="GO:0030894">
    <property type="term" value="C:replisome"/>
    <property type="evidence" value="ECO:0007669"/>
    <property type="project" value="TreeGrafter"/>
</dbReference>
<evidence type="ECO:0000256" key="11">
    <source>
        <dbReference type="ARBA" id="ARBA00044535"/>
    </source>
</evidence>
<evidence type="ECO:0000256" key="5">
    <source>
        <dbReference type="ARBA" id="ARBA00022806"/>
    </source>
</evidence>
<dbReference type="GO" id="GO:0046872">
    <property type="term" value="F:metal ion binding"/>
    <property type="evidence" value="ECO:0007669"/>
    <property type="project" value="UniProtKB-KW"/>
</dbReference>
<dbReference type="InterPro" id="IPR032284">
    <property type="entry name" value="RecQ_Zn-bd"/>
</dbReference>
<keyword evidence="3" id="KW-0547">Nucleotide-binding</keyword>
<dbReference type="GO" id="GO:0009378">
    <property type="term" value="F:four-way junction helicase activity"/>
    <property type="evidence" value="ECO:0007669"/>
    <property type="project" value="TreeGrafter"/>
</dbReference>
<dbReference type="AlphaFoldDB" id="A0A3N4Q943"/>
<dbReference type="SUPFAM" id="SSF46785">
    <property type="entry name" value="Winged helix' DNA-binding domain"/>
    <property type="match status" value="1"/>
</dbReference>
<dbReference type="GO" id="GO:0005524">
    <property type="term" value="F:ATP binding"/>
    <property type="evidence" value="ECO:0007669"/>
    <property type="project" value="UniProtKB-KW"/>
</dbReference>
<evidence type="ECO:0000256" key="10">
    <source>
        <dbReference type="ARBA" id="ARBA00034808"/>
    </source>
</evidence>
<dbReference type="GO" id="GO:0043590">
    <property type="term" value="C:bacterial nucleoid"/>
    <property type="evidence" value="ECO:0007669"/>
    <property type="project" value="TreeGrafter"/>
</dbReference>
<proteinExistence type="inferred from homology"/>
<dbReference type="Pfam" id="PF16124">
    <property type="entry name" value="RecQ_Zn_bind"/>
    <property type="match status" value="1"/>
</dbReference>
<dbReference type="PANTHER" id="PTHR13710">
    <property type="entry name" value="DNA HELICASE RECQ FAMILY MEMBER"/>
    <property type="match status" value="1"/>
</dbReference>
<dbReference type="FunFam" id="3.40.50.300:FF:000296">
    <property type="entry name" value="ATP-dependent DNA helicase RecQ"/>
    <property type="match status" value="1"/>
</dbReference>
<dbReference type="Gene3D" id="1.10.10.10">
    <property type="entry name" value="Winged helix-like DNA-binding domain superfamily/Winged helix DNA-binding domain"/>
    <property type="match status" value="1"/>
</dbReference>
<dbReference type="Pfam" id="PF00271">
    <property type="entry name" value="Helicase_C"/>
    <property type="match status" value="1"/>
</dbReference>
<keyword evidence="8" id="KW-0413">Isomerase</keyword>
<dbReference type="CDD" id="cd18794">
    <property type="entry name" value="SF2_C_RecQ"/>
    <property type="match status" value="1"/>
</dbReference>
<evidence type="ECO:0000256" key="1">
    <source>
        <dbReference type="ARBA" id="ARBA00005446"/>
    </source>
</evidence>
<sequence>MVTAHSILHRFWGFQQFRPLQEDIVNSIAAGRDTLALLPTGGGKSICFQVPAMMKEGLCLVVTPLIALMKDQVENLNKRGIPAFAIYAGMQTRDVEKVLALAREGEIKFLYVSPERLQSRRFLWYCEVLPVRLIAVDEAHCISQWGYDFRPAYLQIATIREHFPNAPILALTATATPKVREDICQQLQLRDPAVFVKSFARANLSYSVVEEEGKLGRIKQILERVPGSAIIYCRNRRQTKDIAGMLGAQGIEASYYHAGLAQAERTARQEAWVNNETRVMVCTNAFGMGIDKPDVRMVIHADVPDSIEAYYQEAGRAGRDEEKAYAVLLYNERDLEELKARIPLQFPSLDEIRAVYQAVVNYLQVPVGSEGVYYDFDINDFVKRFGLNITVAFRALRILEQEGVWQLSESVYLPSKLEFVTSRDALFEYEERHPDLEPVIQTLLRTYEGIFDNPVPVFEKQIARIMRVDEEDVIHDLQMLHNQALLRYYPRKDQPQLCFLEERLPAQHLRVNMARIEERRKAMEARIAAVSAYARTGSQCRTRQLVAYFGEKDAKPCGVCDVCVKKEKGELQSKEFGRLTTAIMAALDGKISLQALMQKVDAEESRVLETLQFLVAEGFVLRDEDGMLSPTA</sequence>
<dbReference type="PROSITE" id="PS51194">
    <property type="entry name" value="HELICASE_CTER"/>
    <property type="match status" value="1"/>
</dbReference>
<evidence type="ECO:0000256" key="9">
    <source>
        <dbReference type="ARBA" id="ARBA00034617"/>
    </source>
</evidence>
<dbReference type="InterPro" id="IPR011545">
    <property type="entry name" value="DEAD/DEAH_box_helicase_dom"/>
</dbReference>
<evidence type="ECO:0000313" key="16">
    <source>
        <dbReference type="Proteomes" id="UP000278351"/>
    </source>
</evidence>
<evidence type="ECO:0000256" key="12">
    <source>
        <dbReference type="ARBA" id="ARBA00044550"/>
    </source>
</evidence>
<feature type="domain" description="Helicase ATP-binding" evidence="13">
    <location>
        <begin position="25"/>
        <end position="193"/>
    </location>
</feature>
<dbReference type="SMART" id="SM00487">
    <property type="entry name" value="DEXDc"/>
    <property type="match status" value="1"/>
</dbReference>
<protein>
    <recommendedName>
        <fullName evidence="11">ATP-dependent DNA helicase RecQ</fullName>
        <ecNumber evidence="10">5.6.2.4</ecNumber>
    </recommendedName>
    <alternativeName>
        <fullName evidence="12">DNA 3'-5' helicase RecQ</fullName>
    </alternativeName>
</protein>
<dbReference type="Proteomes" id="UP000278351">
    <property type="component" value="Unassembled WGS sequence"/>
</dbReference>